<dbReference type="PANTHER" id="PTHR11108:SF1">
    <property type="entry name" value="FERROCHELATASE, MITOCHONDRIAL"/>
    <property type="match status" value="1"/>
</dbReference>
<dbReference type="EMBL" id="LQRC01000064">
    <property type="protein sequence ID" value="KXT73716.1"/>
    <property type="molecule type" value="Genomic_DNA"/>
</dbReference>
<dbReference type="HAMAP" id="MF_00323">
    <property type="entry name" value="Ferrochelatase"/>
    <property type="match status" value="1"/>
</dbReference>
<dbReference type="Gene3D" id="3.40.50.1400">
    <property type="match status" value="2"/>
</dbReference>
<dbReference type="InterPro" id="IPR033644">
    <property type="entry name" value="Ferrochelatase_C"/>
</dbReference>
<dbReference type="AlphaFoldDB" id="A0A139NCC3"/>
<reference evidence="8 9" key="1">
    <citation type="submission" date="2016-01" db="EMBL/GenBank/DDBJ databases">
        <title>Highly variable Streptococcus oralis are common among viridans streptococci isolated from primates.</title>
        <authorList>
            <person name="Denapaite D."/>
            <person name="Rieger M."/>
            <person name="Koendgen S."/>
            <person name="Brueckner R."/>
            <person name="Ochigava I."/>
            <person name="Kappeler P."/>
            <person name="Maetz-Rensing K."/>
            <person name="Leendertz F."/>
            <person name="Hakenbeck R."/>
        </authorList>
    </citation>
    <scope>NUCLEOTIDE SEQUENCE [LARGE SCALE GENOMIC DNA]</scope>
    <source>
        <strain evidence="8 9">DD07</strain>
    </source>
</reference>
<evidence type="ECO:0000256" key="4">
    <source>
        <dbReference type="ARBA" id="ARBA00023244"/>
    </source>
</evidence>
<dbReference type="GO" id="GO:0004325">
    <property type="term" value="F:ferrochelatase activity"/>
    <property type="evidence" value="ECO:0007669"/>
    <property type="project" value="UniProtKB-UniRule"/>
</dbReference>
<keyword evidence="3 6" id="KW-0456">Lyase</keyword>
<evidence type="ECO:0000256" key="1">
    <source>
        <dbReference type="ARBA" id="ARBA00023004"/>
    </source>
</evidence>
<evidence type="ECO:0000256" key="6">
    <source>
        <dbReference type="HAMAP-Rule" id="MF_00323"/>
    </source>
</evidence>
<evidence type="ECO:0000256" key="3">
    <source>
        <dbReference type="ARBA" id="ARBA00023239"/>
    </source>
</evidence>
<comment type="catalytic activity">
    <reaction evidence="5">
        <text>Fe-coproporphyrin III + 2 H(+) = coproporphyrin III + Fe(2+)</text>
        <dbReference type="Rhea" id="RHEA:49572"/>
        <dbReference type="ChEBI" id="CHEBI:15378"/>
        <dbReference type="ChEBI" id="CHEBI:29033"/>
        <dbReference type="ChEBI" id="CHEBI:68438"/>
        <dbReference type="ChEBI" id="CHEBI:131725"/>
        <dbReference type="EC" id="4.99.1.9"/>
    </reaction>
    <physiologicalReaction direction="right-to-left" evidence="5">
        <dbReference type="Rhea" id="RHEA:49574"/>
    </physiologicalReaction>
</comment>
<dbReference type="CDD" id="cd00419">
    <property type="entry name" value="Ferrochelatase_C"/>
    <property type="match status" value="1"/>
</dbReference>
<dbReference type="GO" id="GO:0046872">
    <property type="term" value="F:metal ion binding"/>
    <property type="evidence" value="ECO:0007669"/>
    <property type="project" value="UniProtKB-KW"/>
</dbReference>
<comment type="caution">
    <text evidence="8">The sequence shown here is derived from an EMBL/GenBank/DDBJ whole genome shotgun (WGS) entry which is preliminary data.</text>
</comment>
<dbReference type="SUPFAM" id="SSF53800">
    <property type="entry name" value="Chelatase"/>
    <property type="match status" value="1"/>
</dbReference>
<keyword evidence="1 6" id="KW-0408">Iron</keyword>
<dbReference type="GO" id="GO:0006783">
    <property type="term" value="P:heme biosynthetic process"/>
    <property type="evidence" value="ECO:0007669"/>
    <property type="project" value="UniProtKB-UniRule"/>
</dbReference>
<comment type="subcellular location">
    <subcellularLocation>
        <location evidence="6">Cytoplasm</location>
    </subcellularLocation>
</comment>
<feature type="binding site" evidence="6">
    <location>
        <position position="251"/>
    </location>
    <ligand>
        <name>Fe(2+)</name>
        <dbReference type="ChEBI" id="CHEBI:29033"/>
    </ligand>
</feature>
<organism evidence="8 9">
    <name type="scientific">Streptococcus gordonii</name>
    <dbReference type="NCBI Taxonomy" id="1302"/>
    <lineage>
        <taxon>Bacteria</taxon>
        <taxon>Bacillati</taxon>
        <taxon>Bacillota</taxon>
        <taxon>Bacilli</taxon>
        <taxon>Lactobacillales</taxon>
        <taxon>Streptococcaceae</taxon>
        <taxon>Streptococcus</taxon>
    </lineage>
</organism>
<comment type="caution">
    <text evidence="6">Lacks conserved residue(s) required for the propagation of feature annotation.</text>
</comment>
<feature type="binding site" evidence="6">
    <location>
        <position position="119"/>
    </location>
    <ligand>
        <name>Fe-coproporphyrin III</name>
        <dbReference type="ChEBI" id="CHEBI:68438"/>
    </ligand>
</feature>
<keyword evidence="6" id="KW-0479">Metal-binding</keyword>
<keyword evidence="6" id="KW-0963">Cytoplasm</keyword>
<feature type="binding site" evidence="6">
    <location>
        <position position="170"/>
    </location>
    <ligand>
        <name>Fe(2+)</name>
        <dbReference type="ChEBI" id="CHEBI:29033"/>
    </ligand>
</feature>
<feature type="binding site" evidence="6">
    <location>
        <position position="30"/>
    </location>
    <ligand>
        <name>Fe-coproporphyrin III</name>
        <dbReference type="ChEBI" id="CHEBI:68438"/>
    </ligand>
</feature>
<dbReference type="Proteomes" id="UP000070096">
    <property type="component" value="Unassembled WGS sequence"/>
</dbReference>
<dbReference type="GO" id="GO:0005737">
    <property type="term" value="C:cytoplasm"/>
    <property type="evidence" value="ECO:0007669"/>
    <property type="project" value="UniProtKB-SubCell"/>
</dbReference>
<dbReference type="InterPro" id="IPR001015">
    <property type="entry name" value="Ferrochelatase"/>
</dbReference>
<evidence type="ECO:0000256" key="2">
    <source>
        <dbReference type="ARBA" id="ARBA00023133"/>
    </source>
</evidence>
<name>A0A139NCC3_STRGN</name>
<evidence type="ECO:0000313" key="8">
    <source>
        <dbReference type="EMBL" id="KXT73716.1"/>
    </source>
</evidence>
<proteinExistence type="inferred from homology"/>
<accession>A0A139NCC3</accession>
<evidence type="ECO:0000256" key="5">
    <source>
        <dbReference type="ARBA" id="ARBA00024536"/>
    </source>
</evidence>
<sequence length="379" mass="44482">MTKKAILMMTFGSPEGYTFEDVAAFFTNIRRGVRPKDQEIQHLYDNYQLIGGSPLQEITREEVKLVGQVLPDEYAVYFANKFSSPFIPDLIRQMELDGIEECICLILEPHYSFYSVMGYEKFIHSEHIRFNIIKDWYRSEDLLNFWVDEIRKIIDKQVKGESFKVIFSAHSVPLLALDFEDPYIDQIVDNAQMIAQRLGLFSFEYTNTWQSESDIGLPWIKPDVLEYLRDQTVHPKHYIFVPISFISEHIEVLFDNDVECRELCQELGVAYHRPPMPNADPRLIAAIVATIRKHEGDEFQYLYPEETTFDELAPSETSSKILKEIDEPQMPEFVKKLIEKKGIENVKMPYFVKKMLEKKEESSNKTECMLFYLLLNNEF</sequence>
<dbReference type="PANTHER" id="PTHR11108">
    <property type="entry name" value="FERROCHELATASE"/>
    <property type="match status" value="1"/>
</dbReference>
<dbReference type="NCBIfam" id="TIGR00109">
    <property type="entry name" value="hemH"/>
    <property type="match status" value="1"/>
</dbReference>
<comment type="pathway">
    <text evidence="6">Porphyrin-containing compound metabolism; protoheme biosynthesis.</text>
</comment>
<keyword evidence="2 6" id="KW-0350">Heme biosynthesis</keyword>
<dbReference type="EC" id="4.99.1.9" evidence="6"/>
<keyword evidence="4 6" id="KW-0627">Porphyrin biosynthesis</keyword>
<evidence type="ECO:0000313" key="9">
    <source>
        <dbReference type="Proteomes" id="UP000070096"/>
    </source>
</evidence>
<dbReference type="UniPathway" id="UPA00252"/>
<gene>
    <name evidence="6" type="primary">cpfC</name>
    <name evidence="8" type="ORF">SGODD07_00374</name>
</gene>
<dbReference type="PATRIC" id="fig|1302.21.peg.424"/>
<comment type="similarity">
    <text evidence="6 7">Belongs to the ferrochelatase family.</text>
</comment>
<evidence type="ECO:0000256" key="7">
    <source>
        <dbReference type="RuleBase" id="RU004185"/>
    </source>
</evidence>
<comment type="function">
    <text evidence="6">Involved in coproporphyrin-dependent heme b biosynthesis. Catalyzes the insertion of ferrous iron into coproporphyrin III to form Fe-coproporphyrin III.</text>
</comment>
<dbReference type="Pfam" id="PF00762">
    <property type="entry name" value="Ferrochelatase"/>
    <property type="match status" value="1"/>
</dbReference>
<protein>
    <recommendedName>
        <fullName evidence="6">Coproporphyrin III ferrochelatase</fullName>
        <ecNumber evidence="6">4.99.1.9</ecNumber>
    </recommendedName>
</protein>